<proteinExistence type="predicted"/>
<dbReference type="EMBL" id="CAJNRF010017151">
    <property type="protein sequence ID" value="CAF2223790.1"/>
    <property type="molecule type" value="Genomic_DNA"/>
</dbReference>
<comment type="caution">
    <text evidence="1">The sequence shown here is derived from an EMBL/GenBank/DDBJ whole genome shotgun (WGS) entry which is preliminary data.</text>
</comment>
<sequence>MDVEIIIENDHESLITTTILKSKENKNVEVVPSACEKKRKKGVFNPQWLLDSQVSSFLREYKLDSTKILCIACNETFSIHYGGKNDIDRHIKLKRHINNMKSFNINRQLITSTMKPNKEIEETAAAEGAFVYHGVKHGHSYLSQQCTTNVLKTIFSSSSAIAKSMSCGRTKCNSIAVNVLAPYFTQKVLTEVKQAYFYSIMFDASNKGNTKFFPVCVQYFSKIGVKKGIIDLIDDADESATNIFENLMTVIKKSGLPFDGLTSIGADNTNVNMGNNHSVYTLFNNEIENLFKGNCYCHILHNGVKWGHQQLTVDIEKFLVMTYAHFSHSAKRIEELKSYHEFYEQDFHVLLKHIKIRWLSLYSSIERLLLVYKPVKSYFSDQLNKEIPKELENHFQSEETLCVLSFLHHVLFEIQKTNLELQKECITAIDSYRIITSLQYKLKQRLNTGFFGIHCRQMLDRIPSDTSIELQASFVRFISTFLEYVDKYFSQNVAILEAIGHFGNGIENLTWSRIQKCIELTKIEGLNEDNLFNEFTELKLTFEIIKKKQVPLFDQIQFFLSNEQEKDTNTSLPMTIRQNEMDEEEQEDQTNVIRSYQLWAMLFAVNATPTPNMKKLICFLYSIPASNAYVECVFSDMKHIY</sequence>
<organism evidence="1 2">
    <name type="scientific">Rotaria magnacalcarata</name>
    <dbReference type="NCBI Taxonomy" id="392030"/>
    <lineage>
        <taxon>Eukaryota</taxon>
        <taxon>Metazoa</taxon>
        <taxon>Spiralia</taxon>
        <taxon>Gnathifera</taxon>
        <taxon>Rotifera</taxon>
        <taxon>Eurotatoria</taxon>
        <taxon>Bdelloidea</taxon>
        <taxon>Philodinida</taxon>
        <taxon>Philodinidae</taxon>
        <taxon>Rotaria</taxon>
    </lineage>
</organism>
<dbReference type="PANTHER" id="PTHR37162:SF1">
    <property type="entry name" value="BED-TYPE DOMAIN-CONTAINING PROTEIN"/>
    <property type="match status" value="1"/>
</dbReference>
<dbReference type="InterPro" id="IPR012337">
    <property type="entry name" value="RNaseH-like_sf"/>
</dbReference>
<accession>A0A816ZNT6</accession>
<protein>
    <submittedName>
        <fullName evidence="1">Uncharacterized protein</fullName>
    </submittedName>
</protein>
<name>A0A816ZNT6_9BILA</name>
<evidence type="ECO:0000313" key="1">
    <source>
        <dbReference type="EMBL" id="CAF2223790.1"/>
    </source>
</evidence>
<gene>
    <name evidence="1" type="ORF">WKI299_LOCUS35657</name>
</gene>
<evidence type="ECO:0000313" key="2">
    <source>
        <dbReference type="Proteomes" id="UP000663856"/>
    </source>
</evidence>
<dbReference type="Proteomes" id="UP000663856">
    <property type="component" value="Unassembled WGS sequence"/>
</dbReference>
<dbReference type="AlphaFoldDB" id="A0A816ZNT6"/>
<dbReference type="PANTHER" id="PTHR37162">
    <property type="entry name" value="HAT FAMILY DIMERISATION DOMAINCONTAINING PROTEIN-RELATED"/>
    <property type="match status" value="1"/>
</dbReference>
<reference evidence="1" key="1">
    <citation type="submission" date="2021-02" db="EMBL/GenBank/DDBJ databases">
        <authorList>
            <person name="Nowell W R."/>
        </authorList>
    </citation>
    <scope>NUCLEOTIDE SEQUENCE</scope>
</reference>
<dbReference type="SUPFAM" id="SSF53098">
    <property type="entry name" value="Ribonuclease H-like"/>
    <property type="match status" value="1"/>
</dbReference>